<evidence type="ECO:0000313" key="3">
    <source>
        <dbReference type="EMBL" id="KYR01922.1"/>
    </source>
</evidence>
<dbReference type="InterPro" id="IPR013549">
    <property type="entry name" value="DUF1731"/>
</dbReference>
<dbReference type="PANTHER" id="PTHR11092:SF0">
    <property type="entry name" value="EPIMERASE FAMILY PROTEIN SDR39U1"/>
    <property type="match status" value="1"/>
</dbReference>
<dbReference type="EMBL" id="LODT01000004">
    <property type="protein sequence ID" value="KYR01922.1"/>
    <property type="molecule type" value="Genomic_DNA"/>
</dbReference>
<evidence type="ECO:0000259" key="2">
    <source>
        <dbReference type="Pfam" id="PF08338"/>
    </source>
</evidence>
<dbReference type="InParanoid" id="A0A152A6R4"/>
<feature type="domain" description="DUF1731" evidence="2">
    <location>
        <begin position="256"/>
        <end position="303"/>
    </location>
</feature>
<dbReference type="OMA" id="YDPPRRF"/>
<dbReference type="AlphaFoldDB" id="A0A152A6R4"/>
<name>A0A152A6R4_TIELA</name>
<reference evidence="3 4" key="1">
    <citation type="submission" date="2015-12" db="EMBL/GenBank/DDBJ databases">
        <title>Dictyostelia acquired genes for synthesis and detection of signals that induce cell-type specialization by lateral gene transfer from prokaryotes.</title>
        <authorList>
            <person name="Gloeckner G."/>
            <person name="Schaap P."/>
        </authorList>
    </citation>
    <scope>NUCLEOTIDE SEQUENCE [LARGE SCALE GENOMIC DNA]</scope>
    <source>
        <strain evidence="3 4">TK</strain>
    </source>
</reference>
<dbReference type="OrthoDB" id="276721at2759"/>
<comment type="caution">
    <text evidence="3">The sequence shown here is derived from an EMBL/GenBank/DDBJ whole genome shotgun (WGS) entry which is preliminary data.</text>
</comment>
<keyword evidence="4" id="KW-1185">Reference proteome</keyword>
<dbReference type="InterPro" id="IPR001509">
    <property type="entry name" value="Epimerase_deHydtase"/>
</dbReference>
<protein>
    <submittedName>
        <fullName evidence="3">NAD-dependent epimerase/dehydratase family protein</fullName>
    </submittedName>
</protein>
<dbReference type="PANTHER" id="PTHR11092">
    <property type="entry name" value="SUGAR NUCLEOTIDE EPIMERASE RELATED"/>
    <property type="match status" value="1"/>
</dbReference>
<feature type="domain" description="NAD-dependent epimerase/dehydratase" evidence="1">
    <location>
        <begin position="4"/>
        <end position="127"/>
    </location>
</feature>
<dbReference type="SUPFAM" id="SSF51735">
    <property type="entry name" value="NAD(P)-binding Rossmann-fold domains"/>
    <property type="match status" value="1"/>
</dbReference>
<proteinExistence type="predicted"/>
<gene>
    <name evidence="3" type="ORF">DLAC_00711</name>
</gene>
<dbReference type="NCBIfam" id="TIGR01777">
    <property type="entry name" value="yfcH"/>
    <property type="match status" value="1"/>
</dbReference>
<dbReference type="STRING" id="361077.A0A152A6R4"/>
<evidence type="ECO:0000259" key="1">
    <source>
        <dbReference type="Pfam" id="PF01370"/>
    </source>
</evidence>
<dbReference type="InterPro" id="IPR010099">
    <property type="entry name" value="SDR39U1"/>
</dbReference>
<dbReference type="InterPro" id="IPR036291">
    <property type="entry name" value="NAD(P)-bd_dom_sf"/>
</dbReference>
<dbReference type="Pfam" id="PF08338">
    <property type="entry name" value="DUF1731"/>
    <property type="match status" value="1"/>
</dbReference>
<accession>A0A152A6R4</accession>
<dbReference type="Pfam" id="PF01370">
    <property type="entry name" value="Epimerase"/>
    <property type="match status" value="1"/>
</dbReference>
<sequence length="306" mass="34443">MKKILVSGASGFVGKDLCKQLLKDKYQIYKLVRRTPTNENELEWDPSKMKIDKQKLKQMKPDIVINLSGESAMGYWSQKKKDEILYSRVNSTKLLATTLSKIDEGFKVPELFINASGMSYYGSNVNNRVDETSPSQVEDGLEYFTDVVKHWESETEPLKQLSRVVTMRSGIILDPSGGFLQSILLPFKLGLGGRLGSGEQIFSWIALEDMIAAIEYIITHPSIQGPVNMTSPNAVSNTQMTKELGNVLNRPTIFPVPSFLLKTLLGQEMTSQFFLSSANVYPKKLLDNGFKFKYSNLNDYFSHALK</sequence>
<dbReference type="Gene3D" id="3.40.50.720">
    <property type="entry name" value="NAD(P)-binding Rossmann-like Domain"/>
    <property type="match status" value="1"/>
</dbReference>
<evidence type="ECO:0000313" key="4">
    <source>
        <dbReference type="Proteomes" id="UP000076078"/>
    </source>
</evidence>
<dbReference type="Proteomes" id="UP000076078">
    <property type="component" value="Unassembled WGS sequence"/>
</dbReference>
<organism evidence="3 4">
    <name type="scientific">Tieghemostelium lacteum</name>
    <name type="common">Slime mold</name>
    <name type="synonym">Dictyostelium lacteum</name>
    <dbReference type="NCBI Taxonomy" id="361077"/>
    <lineage>
        <taxon>Eukaryota</taxon>
        <taxon>Amoebozoa</taxon>
        <taxon>Evosea</taxon>
        <taxon>Eumycetozoa</taxon>
        <taxon>Dictyostelia</taxon>
        <taxon>Dictyosteliales</taxon>
        <taxon>Raperosteliaceae</taxon>
        <taxon>Tieghemostelium</taxon>
    </lineage>
</organism>